<organism evidence="2 3">
    <name type="scientific">Acetobacter cerevisiae</name>
    <dbReference type="NCBI Taxonomy" id="178900"/>
    <lineage>
        <taxon>Bacteria</taxon>
        <taxon>Pseudomonadati</taxon>
        <taxon>Pseudomonadota</taxon>
        <taxon>Alphaproteobacteria</taxon>
        <taxon>Acetobacterales</taxon>
        <taxon>Acetobacteraceae</taxon>
        <taxon>Acetobacter</taxon>
    </lineage>
</organism>
<gene>
    <name evidence="2" type="ORF">AD928_05275</name>
</gene>
<dbReference type="SUPFAM" id="SSF53448">
    <property type="entry name" value="Nucleotide-diphospho-sugar transferases"/>
    <property type="match status" value="1"/>
</dbReference>
<proteinExistence type="predicted"/>
<dbReference type="AlphaFoldDB" id="A0A149QFG5"/>
<reference evidence="2 3" key="1">
    <citation type="submission" date="2015-06" db="EMBL/GenBank/DDBJ databases">
        <title>Improved classification and identification of acetic acid bacteria using matrix-assisted laser desorption/ionization time-of-flight mass spectrometry; Gluconobacter nephelii and Gluconobacter uchimurae are later heterotypic synonyms of Gluconobacter japonicus and Gluconobacter oxydans, respectively.</title>
        <authorList>
            <person name="Li L."/>
            <person name="Cleenwerck I."/>
            <person name="De Vuyst L."/>
            <person name="Vandamme P."/>
        </authorList>
    </citation>
    <scope>NUCLEOTIDE SEQUENCE [LARGE SCALE GENOMIC DNA]</scope>
    <source>
        <strain evidence="2 3">LMG 1625</strain>
    </source>
</reference>
<name>A0A149QFG5_9PROT</name>
<protein>
    <recommendedName>
        <fullName evidence="1">Glycosyltransferase 2-like domain-containing protein</fullName>
    </recommendedName>
</protein>
<dbReference type="Proteomes" id="UP000075473">
    <property type="component" value="Unassembled WGS sequence"/>
</dbReference>
<sequence length="92" mass="10217">MGSGSSVGILMSLYNGVPYLQQQLNSLLQQTCPDWTLYLRDDGSTDTSLTIMHQFAQQVGKERYVEVMPRNSEHLGVTASYATLLAVYKSVL</sequence>
<dbReference type="InterPro" id="IPR029044">
    <property type="entry name" value="Nucleotide-diphossugar_trans"/>
</dbReference>
<dbReference type="EMBL" id="LHZA01000131">
    <property type="protein sequence ID" value="KXU95937.1"/>
    <property type="molecule type" value="Genomic_DNA"/>
</dbReference>
<dbReference type="PATRIC" id="fig|178900.5.peg.2946"/>
<feature type="domain" description="Glycosyltransferase 2-like" evidence="1">
    <location>
        <begin position="9"/>
        <end position="78"/>
    </location>
</feature>
<dbReference type="Pfam" id="PF00535">
    <property type="entry name" value="Glycos_transf_2"/>
    <property type="match status" value="1"/>
</dbReference>
<comment type="caution">
    <text evidence="2">The sequence shown here is derived from an EMBL/GenBank/DDBJ whole genome shotgun (WGS) entry which is preliminary data.</text>
</comment>
<evidence type="ECO:0000313" key="3">
    <source>
        <dbReference type="Proteomes" id="UP000075473"/>
    </source>
</evidence>
<dbReference type="InterPro" id="IPR001173">
    <property type="entry name" value="Glyco_trans_2-like"/>
</dbReference>
<dbReference type="Gene3D" id="3.90.550.10">
    <property type="entry name" value="Spore Coat Polysaccharide Biosynthesis Protein SpsA, Chain A"/>
    <property type="match status" value="1"/>
</dbReference>
<accession>A0A149QFG5</accession>
<feature type="non-terminal residue" evidence="2">
    <location>
        <position position="92"/>
    </location>
</feature>
<evidence type="ECO:0000259" key="1">
    <source>
        <dbReference type="Pfam" id="PF00535"/>
    </source>
</evidence>
<evidence type="ECO:0000313" key="2">
    <source>
        <dbReference type="EMBL" id="KXU95937.1"/>
    </source>
</evidence>